<feature type="domain" description="NTF2" evidence="2">
    <location>
        <begin position="292"/>
        <end position="402"/>
    </location>
</feature>
<dbReference type="GeneID" id="7051510"/>
<dbReference type="PANTHER" id="PTHR12612">
    <property type="entry name" value="NUCLEAR TRANSPORT FACTOR 2"/>
    <property type="match status" value="1"/>
</dbReference>
<dbReference type="SUPFAM" id="SSF54427">
    <property type="entry name" value="NTF2-like"/>
    <property type="match status" value="1"/>
</dbReference>
<dbReference type="EMBL" id="KE651168">
    <property type="protein sequence ID" value="EEB09511.1"/>
    <property type="molecule type" value="Genomic_DNA"/>
</dbReference>
<reference evidence="3 5" key="1">
    <citation type="journal article" date="2011" name="Science">
        <title>Comparative functional genomics of the fission yeasts.</title>
        <authorList>
            <person name="Rhind N."/>
            <person name="Chen Z."/>
            <person name="Yassour M."/>
            <person name="Thompson D.A."/>
            <person name="Haas B.J."/>
            <person name="Habib N."/>
            <person name="Wapinski I."/>
            <person name="Roy S."/>
            <person name="Lin M.F."/>
            <person name="Heiman D.I."/>
            <person name="Young S.K."/>
            <person name="Furuya K."/>
            <person name="Guo Y."/>
            <person name="Pidoux A."/>
            <person name="Chen H.M."/>
            <person name="Robbertse B."/>
            <person name="Goldberg J.M."/>
            <person name="Aoki K."/>
            <person name="Bayne E.H."/>
            <person name="Berlin A.M."/>
            <person name="Desjardins C.A."/>
            <person name="Dobbs E."/>
            <person name="Dukaj L."/>
            <person name="Fan L."/>
            <person name="FitzGerald M.G."/>
            <person name="French C."/>
            <person name="Gujja S."/>
            <person name="Hansen K."/>
            <person name="Keifenheim D."/>
            <person name="Levin J.Z."/>
            <person name="Mosher R.A."/>
            <person name="Mueller C.A."/>
            <person name="Pfiffner J."/>
            <person name="Priest M."/>
            <person name="Russ C."/>
            <person name="Smialowska A."/>
            <person name="Swoboda P."/>
            <person name="Sykes S.M."/>
            <person name="Vaughn M."/>
            <person name="Vengrova S."/>
            <person name="Yoder R."/>
            <person name="Zeng Q."/>
            <person name="Allshire R."/>
            <person name="Baulcombe D."/>
            <person name="Birren B.W."/>
            <person name="Brown W."/>
            <person name="Ekwall K."/>
            <person name="Kellis M."/>
            <person name="Leatherwood J."/>
            <person name="Levin H."/>
            <person name="Margalit H."/>
            <person name="Martienssen R."/>
            <person name="Nieduszynski C.A."/>
            <person name="Spatafora J.W."/>
            <person name="Friedman N."/>
            <person name="Dalgaard J.Z."/>
            <person name="Baumann P."/>
            <person name="Niki H."/>
            <person name="Regev A."/>
            <person name="Nusbaum C."/>
        </authorList>
    </citation>
    <scope>NUCLEOTIDE SEQUENCE [LARGE SCALE GENOMIC DNA]</scope>
    <source>
        <strain evidence="5">yFS275 / FY16936</strain>
    </source>
</reference>
<dbReference type="PROSITE" id="PS50177">
    <property type="entry name" value="NTF2_DOMAIN"/>
    <property type="match status" value="1"/>
</dbReference>
<dbReference type="Gene3D" id="1.10.20.10">
    <property type="entry name" value="Histone, subunit A"/>
    <property type="match status" value="1"/>
</dbReference>
<dbReference type="InterPro" id="IPR002075">
    <property type="entry name" value="NTF2_dom"/>
</dbReference>
<dbReference type="eggNOG" id="KOG4353">
    <property type="taxonomic scope" value="Eukaryota"/>
</dbReference>
<dbReference type="InterPro" id="IPR018222">
    <property type="entry name" value="Nuclear_transport_factor_2_euk"/>
</dbReference>
<dbReference type="GO" id="GO:0006913">
    <property type="term" value="P:nucleocytoplasmic transport"/>
    <property type="evidence" value="ECO:0007669"/>
    <property type="project" value="InterPro"/>
</dbReference>
<feature type="compositionally biased region" description="Pro residues" evidence="1">
    <location>
        <begin position="176"/>
        <end position="189"/>
    </location>
</feature>
<protein>
    <submittedName>
        <fullName evidence="3">mRNA export receptor Nxt1</fullName>
    </submittedName>
</protein>
<organism evidence="3 5">
    <name type="scientific">Schizosaccharomyces japonicus (strain yFS275 / FY16936)</name>
    <name type="common">Fission yeast</name>
    <dbReference type="NCBI Taxonomy" id="402676"/>
    <lineage>
        <taxon>Eukaryota</taxon>
        <taxon>Fungi</taxon>
        <taxon>Dikarya</taxon>
        <taxon>Ascomycota</taxon>
        <taxon>Taphrinomycotina</taxon>
        <taxon>Schizosaccharomycetes</taxon>
        <taxon>Schizosaccharomycetales</taxon>
        <taxon>Schizosaccharomycetaceae</taxon>
        <taxon>Schizosaccharomyces</taxon>
    </lineage>
</organism>
<sequence>MDTSSVNDRPHNACRVCGGLLDAEEAVTDVGDFFESEDVCKNLACQRVASRQRYEAKLSALFEKYGQDTSEYADEIDLATGAIVVDHGHLRGLHPHTPTDELVESVEEPVEAAQSGSRCPTEEVEQVSMGGSLTYPTDPPQDDPIVDNPTSSPPVSPAAGTPTRTSPISTTKTPSPLSPLSPVSDPPYPILESPAQPTQTASIFPSTPTPAAPPPHTPSSRTRSSLRSPPPHLLLPLTFPPLAANPFALGVYVKRKSQNKVPPLDSTCPTTLHIHLYQEHLPLPDMDASISASSKFLNRYYAAQDSGREKLLEFYFPESRITWNGQPVSREDLTKLLQPVPASSTRIDDFDCQFVGTDDSTIAVTVSGSVKYAGQNARGFSDNFLLQRNGDAYCVVSQNFRIVTD</sequence>
<dbReference type="OrthoDB" id="2420608at2759"/>
<dbReference type="STRING" id="402676.B6K7K7"/>
<dbReference type="InterPro" id="IPR009072">
    <property type="entry name" value="Histone-fold"/>
</dbReference>
<dbReference type="GO" id="GO:0005634">
    <property type="term" value="C:nucleus"/>
    <property type="evidence" value="ECO:0007669"/>
    <property type="project" value="InterPro"/>
</dbReference>
<dbReference type="InterPro" id="IPR045875">
    <property type="entry name" value="NTF2"/>
</dbReference>
<dbReference type="GO" id="GO:0042393">
    <property type="term" value="F:histone binding"/>
    <property type="evidence" value="ECO:0007669"/>
    <property type="project" value="InterPro"/>
</dbReference>
<dbReference type="VEuPathDB" id="FungiDB:SJAG_04721"/>
<dbReference type="Pfam" id="PF02136">
    <property type="entry name" value="NTF2"/>
    <property type="match status" value="1"/>
</dbReference>
<evidence type="ECO:0000259" key="2">
    <source>
        <dbReference type="PROSITE" id="PS50177"/>
    </source>
</evidence>
<gene>
    <name evidence="4" type="primary">nxt1</name>
    <name evidence="3" type="ORF">SJAG_04721</name>
</gene>
<accession>B6K7K7</accession>
<evidence type="ECO:0000256" key="1">
    <source>
        <dbReference type="SAM" id="MobiDB-lite"/>
    </source>
</evidence>
<feature type="compositionally biased region" description="Low complexity" evidence="1">
    <location>
        <begin position="161"/>
        <end position="175"/>
    </location>
</feature>
<dbReference type="Pfam" id="PF10384">
    <property type="entry name" value="Scm3"/>
    <property type="match status" value="1"/>
</dbReference>
<feature type="compositionally biased region" description="Pro residues" evidence="1">
    <location>
        <begin position="207"/>
        <end position="217"/>
    </location>
</feature>
<dbReference type="JaponicusDB" id="SJAG_04721">
    <property type="gene designation" value="nxt1"/>
</dbReference>
<evidence type="ECO:0000313" key="3">
    <source>
        <dbReference type="EMBL" id="EEB09511.1"/>
    </source>
</evidence>
<feature type="compositionally biased region" description="Low complexity" evidence="1">
    <location>
        <begin position="218"/>
        <end position="227"/>
    </location>
</feature>
<dbReference type="InterPro" id="IPR032710">
    <property type="entry name" value="NTF2-like_dom_sf"/>
</dbReference>
<dbReference type="Proteomes" id="UP000001744">
    <property type="component" value="Unassembled WGS sequence"/>
</dbReference>
<dbReference type="Gene3D" id="3.10.450.50">
    <property type="match status" value="1"/>
</dbReference>
<dbReference type="GO" id="GO:0046982">
    <property type="term" value="F:protein heterodimerization activity"/>
    <property type="evidence" value="ECO:0007669"/>
    <property type="project" value="InterPro"/>
</dbReference>
<proteinExistence type="predicted"/>
<evidence type="ECO:0000313" key="4">
    <source>
        <dbReference type="JaponicusDB" id="SJAG_04721"/>
    </source>
</evidence>
<evidence type="ECO:0000313" key="5">
    <source>
        <dbReference type="Proteomes" id="UP000001744"/>
    </source>
</evidence>
<keyword evidence="5" id="KW-1185">Reference proteome</keyword>
<feature type="compositionally biased region" description="Acidic residues" evidence="1">
    <location>
        <begin position="101"/>
        <end position="110"/>
    </location>
</feature>
<name>B6K7K7_SCHJY</name>
<dbReference type="InterPro" id="IPR018465">
    <property type="entry name" value="Scm3/HJURP"/>
</dbReference>
<dbReference type="AlphaFoldDB" id="B6K7K7"/>
<dbReference type="CDD" id="cd00780">
    <property type="entry name" value="NTF2"/>
    <property type="match status" value="1"/>
</dbReference>
<dbReference type="HOGENOM" id="CLU_679996_0_0_1"/>
<dbReference type="RefSeq" id="XP_002175804.1">
    <property type="nucleotide sequence ID" value="XM_002175768.1"/>
</dbReference>
<keyword evidence="3" id="KW-0675">Receptor</keyword>
<feature type="region of interest" description="Disordered" evidence="1">
    <location>
        <begin position="92"/>
        <end position="232"/>
    </location>
</feature>